<dbReference type="AlphaFoldDB" id="A0A4U8W9T6"/>
<organism evidence="1 2">
    <name type="scientific">Nocardia cyriacigeorgica</name>
    <dbReference type="NCBI Taxonomy" id="135487"/>
    <lineage>
        <taxon>Bacteria</taxon>
        <taxon>Bacillati</taxon>
        <taxon>Actinomycetota</taxon>
        <taxon>Actinomycetes</taxon>
        <taxon>Mycobacteriales</taxon>
        <taxon>Nocardiaceae</taxon>
        <taxon>Nocardia</taxon>
    </lineage>
</organism>
<accession>A0A4U8W9T6</accession>
<proteinExistence type="predicted"/>
<name>A0A4U8W9T6_9NOCA</name>
<evidence type="ECO:0000313" key="1">
    <source>
        <dbReference type="EMBL" id="VFA99077.1"/>
    </source>
</evidence>
<sequence>MSIARQLTRLGTPLPGAAGYGVKAPDHGAVFLLNKTG</sequence>
<dbReference type="EMBL" id="LR215973">
    <property type="protein sequence ID" value="VFA99077.1"/>
    <property type="molecule type" value="Genomic_DNA"/>
</dbReference>
<reference evidence="1 2" key="1">
    <citation type="submission" date="2019-02" db="EMBL/GenBank/DDBJ databases">
        <authorList>
            <consortium name="Pathogen Informatics"/>
        </authorList>
    </citation>
    <scope>NUCLEOTIDE SEQUENCE [LARGE SCALE GENOMIC DNA]</scope>
    <source>
        <strain evidence="1 2">3012STDY6756504</strain>
    </source>
</reference>
<evidence type="ECO:0000313" key="2">
    <source>
        <dbReference type="Proteomes" id="UP000290439"/>
    </source>
</evidence>
<gene>
    <name evidence="1" type="ORF">NCTC10797_02856</name>
</gene>
<protein>
    <submittedName>
        <fullName evidence="1">Uncharacterized protein</fullName>
    </submittedName>
</protein>
<dbReference type="Proteomes" id="UP000290439">
    <property type="component" value="Chromosome"/>
</dbReference>